<dbReference type="RefSeq" id="WP_060814135.1">
    <property type="nucleotide sequence ID" value="NZ_JBHULA010000019.1"/>
</dbReference>
<keyword evidence="2 4" id="KW-0808">Transferase</keyword>
<dbReference type="EMBL" id="UFYW01000001">
    <property type="protein sequence ID" value="STD81628.1"/>
    <property type="molecule type" value="Genomic_DNA"/>
</dbReference>
<reference evidence="4 5" key="1">
    <citation type="submission" date="2018-06" db="EMBL/GenBank/DDBJ databases">
        <authorList>
            <consortium name="Pathogen Informatics"/>
            <person name="Doyle S."/>
        </authorList>
    </citation>
    <scope>NUCLEOTIDE SEQUENCE [LARGE SCALE GENOMIC DNA]</scope>
    <source>
        <strain evidence="4 5">NCTC12360</strain>
    </source>
</reference>
<dbReference type="Proteomes" id="UP000254807">
    <property type="component" value="Unassembled WGS sequence"/>
</dbReference>
<dbReference type="GO" id="GO:0016757">
    <property type="term" value="F:glycosyltransferase activity"/>
    <property type="evidence" value="ECO:0007669"/>
    <property type="project" value="UniProtKB-KW"/>
</dbReference>
<feature type="domain" description="Glycosyl transferase family 1" evidence="3">
    <location>
        <begin position="190"/>
        <end position="273"/>
    </location>
</feature>
<gene>
    <name evidence="4" type="ORF">NCTC12360_00041</name>
</gene>
<dbReference type="PANTHER" id="PTHR12526">
    <property type="entry name" value="GLYCOSYLTRANSFERASE"/>
    <property type="match status" value="1"/>
</dbReference>
<accession>A0A376GZR2</accession>
<dbReference type="AlphaFoldDB" id="A0A376GZR2"/>
<evidence type="ECO:0000259" key="3">
    <source>
        <dbReference type="Pfam" id="PF00534"/>
    </source>
</evidence>
<keyword evidence="5" id="KW-1185">Reference proteome</keyword>
<evidence type="ECO:0000313" key="5">
    <source>
        <dbReference type="Proteomes" id="UP000254807"/>
    </source>
</evidence>
<sequence>MSLLYVANIEYDLYSGIYKKIEKHLEILSKLSKKSRLICKFKGNLVILNFEDGKLATKEIVCNQKDTIASLNKLAINQLKEKKFDYLYFRNTLKPSVYQLLLFRQAKKNGVKIIYELPTFPYYKEQISVAKNKLFTFFKLTIDFLTFPILYHYSNVIPVIISNSKKRILKKMFAITNGISDENIPLRSIEEKTTDLNLVGVGTLYPYHGFDRIIRSLELQRKYNFNFYIIGDGPDIENLKKISKKLNVDEKVHFLGRLDRDELAKVFETMDIGISALALYKRGADLDTTIKLVDYLCRGIPSVSSGKQIYHNNLIFEVSNNDSLINLDEVGDWFNNLNEEVIKKEQGKNIEKYSWEYILKEIFIKVEVK</sequence>
<name>A0A376GZR2_ENTGA</name>
<dbReference type="OrthoDB" id="6385861at2"/>
<keyword evidence="1" id="KW-0328">Glycosyltransferase</keyword>
<dbReference type="Pfam" id="PF00534">
    <property type="entry name" value="Glycos_transf_1"/>
    <property type="match status" value="1"/>
</dbReference>
<proteinExistence type="predicted"/>
<evidence type="ECO:0000256" key="2">
    <source>
        <dbReference type="ARBA" id="ARBA00022679"/>
    </source>
</evidence>
<organism evidence="4 5">
    <name type="scientific">Enterococcus gallinarum</name>
    <dbReference type="NCBI Taxonomy" id="1353"/>
    <lineage>
        <taxon>Bacteria</taxon>
        <taxon>Bacillati</taxon>
        <taxon>Bacillota</taxon>
        <taxon>Bacilli</taxon>
        <taxon>Lactobacillales</taxon>
        <taxon>Enterococcaceae</taxon>
        <taxon>Enterococcus</taxon>
    </lineage>
</organism>
<dbReference type="SUPFAM" id="SSF53756">
    <property type="entry name" value="UDP-Glycosyltransferase/glycogen phosphorylase"/>
    <property type="match status" value="1"/>
</dbReference>
<dbReference type="Gene3D" id="3.40.50.2000">
    <property type="entry name" value="Glycogen Phosphorylase B"/>
    <property type="match status" value="2"/>
</dbReference>
<dbReference type="PANTHER" id="PTHR12526:SF629">
    <property type="entry name" value="TEICHURONIC ACID BIOSYNTHESIS GLYCOSYLTRANSFERASE TUAH-RELATED"/>
    <property type="match status" value="1"/>
</dbReference>
<dbReference type="InterPro" id="IPR001296">
    <property type="entry name" value="Glyco_trans_1"/>
</dbReference>
<evidence type="ECO:0000256" key="1">
    <source>
        <dbReference type="ARBA" id="ARBA00022676"/>
    </source>
</evidence>
<evidence type="ECO:0000313" key="4">
    <source>
        <dbReference type="EMBL" id="STD81628.1"/>
    </source>
</evidence>
<protein>
    <submittedName>
        <fullName evidence="4">Group 1 glycosyl transferase</fullName>
    </submittedName>
</protein>